<proteinExistence type="predicted"/>
<comment type="caution">
    <text evidence="1">The sequence shown here is derived from an EMBL/GenBank/DDBJ whole genome shotgun (WGS) entry which is preliminary data.</text>
</comment>
<protein>
    <submittedName>
        <fullName evidence="1">Uncharacterized protein</fullName>
    </submittedName>
</protein>
<dbReference type="AlphaFoldDB" id="A0A0L7THZ7"/>
<reference evidence="1 2" key="1">
    <citation type="journal article" date="2015" name="Int. J. Syst. Evol. Microbiol.">
        <title>Erwinia iniecta sp. nov., isolated from Russian wheat aphids (Diuraphis noxia).</title>
        <authorList>
            <person name="Campillo T."/>
            <person name="Luna E."/>
            <person name="Portier P."/>
            <person name="Fischer-Le Saux M."/>
            <person name="Lapitan N."/>
            <person name="Tisserat N.A."/>
            <person name="Leach J.E."/>
        </authorList>
    </citation>
    <scope>NUCLEOTIDE SEQUENCE [LARGE SCALE GENOMIC DNA]</scope>
    <source>
        <strain evidence="1 2">B149</strain>
    </source>
</reference>
<dbReference type="PATRIC" id="fig|1560201.4.peg.400"/>
<accession>A0A0L7THZ7</accession>
<evidence type="ECO:0000313" key="1">
    <source>
        <dbReference type="EMBL" id="KOC94969.1"/>
    </source>
</evidence>
<sequence>MRRIRHIRAMVSDRKQFNTVSFGVDNIVVQGAVGVGTGNGVHMKINGVHSDFLLFYKARIASLPFKGLIPACDIRSPFWQSDHSIAMSPLKIILQ</sequence>
<organism evidence="1 2">
    <name type="scientific">Winslowiella iniecta</name>
    <dbReference type="NCBI Taxonomy" id="1560201"/>
    <lineage>
        <taxon>Bacteria</taxon>
        <taxon>Pseudomonadati</taxon>
        <taxon>Pseudomonadota</taxon>
        <taxon>Gammaproteobacteria</taxon>
        <taxon>Enterobacterales</taxon>
        <taxon>Erwiniaceae</taxon>
        <taxon>Winslowiella</taxon>
    </lineage>
</organism>
<dbReference type="EMBL" id="JRXF01000002">
    <property type="protein sequence ID" value="KOC94969.1"/>
    <property type="molecule type" value="Genomic_DNA"/>
</dbReference>
<name>A0A0L7THZ7_9GAMM</name>
<evidence type="ECO:0000313" key="2">
    <source>
        <dbReference type="Proteomes" id="UP000036851"/>
    </source>
</evidence>
<dbReference type="Proteomes" id="UP000036851">
    <property type="component" value="Unassembled WGS sequence"/>
</dbReference>
<gene>
    <name evidence="1" type="ORF">NG43_01820</name>
</gene>